<dbReference type="Pfam" id="PF01425">
    <property type="entry name" value="Amidase"/>
    <property type="match status" value="1"/>
</dbReference>
<dbReference type="EMBL" id="JBBNAE010000004">
    <property type="protein sequence ID" value="KAK9129497.1"/>
    <property type="molecule type" value="Genomic_DNA"/>
</dbReference>
<dbReference type="Gene3D" id="3.90.1300.10">
    <property type="entry name" value="Amidase signature (AS) domain"/>
    <property type="match status" value="1"/>
</dbReference>
<keyword evidence="4" id="KW-1185">Reference proteome</keyword>
<gene>
    <name evidence="3" type="ORF">Sjap_009984</name>
</gene>
<organism evidence="3 4">
    <name type="scientific">Stephania japonica</name>
    <dbReference type="NCBI Taxonomy" id="461633"/>
    <lineage>
        <taxon>Eukaryota</taxon>
        <taxon>Viridiplantae</taxon>
        <taxon>Streptophyta</taxon>
        <taxon>Embryophyta</taxon>
        <taxon>Tracheophyta</taxon>
        <taxon>Spermatophyta</taxon>
        <taxon>Magnoliopsida</taxon>
        <taxon>Ranunculales</taxon>
        <taxon>Menispermaceae</taxon>
        <taxon>Menispermoideae</taxon>
        <taxon>Cissampelideae</taxon>
        <taxon>Stephania</taxon>
    </lineage>
</organism>
<feature type="domain" description="Amidase" evidence="2">
    <location>
        <begin position="56"/>
        <end position="456"/>
    </location>
</feature>
<dbReference type="PANTHER" id="PTHR42678:SF34">
    <property type="entry name" value="OS04G0183300 PROTEIN"/>
    <property type="match status" value="1"/>
</dbReference>
<feature type="signal peptide" evidence="1">
    <location>
        <begin position="1"/>
        <end position="26"/>
    </location>
</feature>
<protein>
    <recommendedName>
        <fullName evidence="2">Amidase domain-containing protein</fullName>
    </recommendedName>
</protein>
<name>A0AAP0JAT3_9MAGN</name>
<evidence type="ECO:0000256" key="1">
    <source>
        <dbReference type="SAM" id="SignalP"/>
    </source>
</evidence>
<dbReference type="AlphaFoldDB" id="A0AAP0JAT3"/>
<dbReference type="InterPro" id="IPR036928">
    <property type="entry name" value="AS_sf"/>
</dbReference>
<keyword evidence="1" id="KW-0732">Signal</keyword>
<dbReference type="PANTHER" id="PTHR42678">
    <property type="entry name" value="AMIDASE"/>
    <property type="match status" value="1"/>
</dbReference>
<dbReference type="InterPro" id="IPR023631">
    <property type="entry name" value="Amidase_dom"/>
</dbReference>
<reference evidence="3 4" key="1">
    <citation type="submission" date="2024-01" db="EMBL/GenBank/DDBJ databases">
        <title>Genome assemblies of Stephania.</title>
        <authorList>
            <person name="Yang L."/>
        </authorList>
    </citation>
    <scope>NUCLEOTIDE SEQUENCE [LARGE SCALE GENOMIC DNA]</scope>
    <source>
        <strain evidence="3">QJT</strain>
        <tissue evidence="3">Leaf</tissue>
    </source>
</reference>
<evidence type="ECO:0000259" key="2">
    <source>
        <dbReference type="Pfam" id="PF01425"/>
    </source>
</evidence>
<dbReference type="Proteomes" id="UP001417504">
    <property type="component" value="Unassembled WGS sequence"/>
</dbReference>
<evidence type="ECO:0000313" key="4">
    <source>
        <dbReference type="Proteomes" id="UP001417504"/>
    </source>
</evidence>
<feature type="chain" id="PRO_5043019953" description="Amidase domain-containing protein" evidence="1">
    <location>
        <begin position="27"/>
        <end position="513"/>
    </location>
</feature>
<accession>A0AAP0JAT3</accession>
<proteinExistence type="predicted"/>
<comment type="caution">
    <text evidence="3">The sequence shown here is derived from an EMBL/GenBank/DDBJ whole genome shotgun (WGS) entry which is preliminary data.</text>
</comment>
<sequence>MASSHHLCAIVAILVLLLNNRGKCIATQPQLGIKAEPTITEIQQAFTSNKLNSTQLLHLYLHRIKKLNPTLRAVIEVNPLALHQAHSADLQRIHKTTFSPLHGIPVLLKDNIATRDKLNTTAGSLALLGSVVPRDAFVVQMLRRAGAVILGKATLSEWSGFRSDACPPGWSARGGQGNNPYVLSATPCGSSSGPAIAVAANMAVAALGSETDGSIICPASVNSVVGIKPSVGLTSRSGVVPISPRQDTIGPFGRTVADAVHVLDVIVGADPRDNATIAAAKFIPVNGYKLFLKLDGLKGKRLGILRDPFFIFANGSLRTQVFEGHFKTLRRKGAILIDNLEIANLNLVRSEMSGETTALSAEFKLALNAYLSELIESPVRTLADVIAFNKRHSNEEMLSEYGQDTLTISQNTKGIKKREKRALLLMSLLSKYGIEKLMKKHKLDALVTPGSAITPVLAIGGYPGISVPAGYEKDGIPFGICFGGLRGSEPKLIEIAYAFEQATKIRRPPSFLP</sequence>
<dbReference type="SUPFAM" id="SSF75304">
    <property type="entry name" value="Amidase signature (AS) enzymes"/>
    <property type="match status" value="1"/>
</dbReference>
<evidence type="ECO:0000313" key="3">
    <source>
        <dbReference type="EMBL" id="KAK9129497.1"/>
    </source>
</evidence>